<gene>
    <name evidence="2" type="ordered locus">CP_0241</name>
</gene>
<name>Q9K2B5_CHLPN</name>
<dbReference type="KEGG" id="cpa:CP_0241"/>
<dbReference type="OrthoDB" id="18261at2"/>
<accession>Q9K2B5</accession>
<evidence type="ECO:0000313" key="3">
    <source>
        <dbReference type="Proteomes" id="UP000000583"/>
    </source>
</evidence>
<evidence type="ECO:0000256" key="1">
    <source>
        <dbReference type="SAM" id="MobiDB-lite"/>
    </source>
</evidence>
<feature type="region of interest" description="Disordered" evidence="1">
    <location>
        <begin position="57"/>
        <end position="77"/>
    </location>
</feature>
<dbReference type="Proteomes" id="UP000000583">
    <property type="component" value="Chromosome"/>
</dbReference>
<organism evidence="2 3">
    <name type="scientific">Chlamydia pneumoniae</name>
    <name type="common">Chlamydophila pneumoniae</name>
    <dbReference type="NCBI Taxonomy" id="83558"/>
    <lineage>
        <taxon>Bacteria</taxon>
        <taxon>Pseudomonadati</taxon>
        <taxon>Chlamydiota</taxon>
        <taxon>Chlamydiia</taxon>
        <taxon>Chlamydiales</taxon>
        <taxon>Chlamydiaceae</taxon>
        <taxon>Chlamydia/Chlamydophila group</taxon>
        <taxon>Chlamydia</taxon>
    </lineage>
</organism>
<reference evidence="2 3" key="1">
    <citation type="journal article" date="2000" name="Nucleic Acids Res.">
        <title>Genome sequences of Chlamydia trachomatis MoPn and Chlamydia pneumoniae AR39.</title>
        <authorList>
            <person name="Read T.D."/>
            <person name="Brunham R.C."/>
            <person name="Shen C."/>
            <person name="Gill S.R."/>
            <person name="Heidelberg J.F."/>
            <person name="White O."/>
            <person name="Hickey E.K."/>
            <person name="Peterson J.D."/>
            <person name="Utterback T.R."/>
            <person name="Berry K.J."/>
            <person name="Bass S."/>
            <person name="Linher K.D."/>
            <person name="Weidman J.F."/>
            <person name="Khouri H.M."/>
            <person name="Craven B."/>
            <person name="Bowman C."/>
            <person name="Dodson R.J."/>
            <person name="Gwinn M.L."/>
            <person name="Nelson W.C."/>
            <person name="DeBoy R.T."/>
            <person name="Kolonay J.F."/>
            <person name="McClarty G."/>
            <person name="Salzberg S.L."/>
            <person name="Eisen J.A."/>
            <person name="Fraser C.M."/>
        </authorList>
    </citation>
    <scope>NUCLEOTIDE SEQUENCE [LARGE SCALE GENOMIC DNA]</scope>
    <source>
        <strain evidence="2 3">AR39</strain>
    </source>
</reference>
<dbReference type="AlphaFoldDB" id="Q9K2B5"/>
<evidence type="ECO:0000313" key="2">
    <source>
        <dbReference type="EMBL" id="AAF38106.1"/>
    </source>
</evidence>
<dbReference type="PIR" id="G81599">
    <property type="entry name" value="G81599"/>
</dbReference>
<dbReference type="EMBL" id="AE002161">
    <property type="protein sequence ID" value="AAF38106.1"/>
    <property type="molecule type" value="Genomic_DNA"/>
</dbReference>
<proteinExistence type="predicted"/>
<protein>
    <submittedName>
        <fullName evidence="2">Uncharacterized protein</fullName>
    </submittedName>
</protein>
<sequence length="77" mass="8184">MMTLFLVICCATVLLGLGMGILLVGSHLLGRPLSKGCQKPDCCQKKTCDKTEHCATKSRENSTSKCSSNDDVPPTAP</sequence>
<dbReference type="RefSeq" id="WP_010891998.1">
    <property type="nucleotide sequence ID" value="NZ_CP172581.1"/>
</dbReference>